<sequence>MSGSGTGFDAVSIARQPPSQGLDVVLCWFRRDLRVADNPALTAALQAGKTVIPVYIWAPEEEGQFQPGRCSRWWLYSSLNALQQDLETLGTQLIMQRAPESRMAVLQLVEDTGAQAVFFNHLYDPISLVRDNEVKAALAARGCHCQSFNADVLYEPWEVLADSGQPFTSFEGFWGRAMNMPYPPPVPLPVPARLPPVPKSVVGLDLPNLGLMTPEEQLSNAQLEYTWKPGGRGAHLVLEQFVLGRLVNFDQHRAKTDRNSTSRLSPHIHYGEISVRHVYYVARQREMQFKAEGSGGTSCEDFLRQMGYREYARYLSFHFPFTHERSLLEHLRAAPWKFDQRLFKAWRQGRTGYPLVDAGMRELWSTGWLHNRTRVICASFLVKNLLLPWQWGLKHYWDALLDADLECDALGWQYCSGCLADAHPFSYMLDHKVESKRFDPDGNYVRRWLPVLARLPIKYIHSPWEAPEHILSDAGVELGVNYPFPVISVEESQQQLQHASTVIEQSMAWGHAAPAKIPYRPASLPNSRNASQPTSARESQQGQQAQHEQQGQAQQGLDPYGAPQYPHGSNSAHQQQQQPGQPQQQRLAQPYAQRPKQQFEPMQGEDSDEEVVSNTLGPSSAAPAHFQRPRHPAGGDSHMAEPEGDDAAGNDGGDAMEDAQAAVVPTMSNADLGSRGRKPHKAAPQPAASFGESVAAPQAKRQRLP</sequence>
<dbReference type="Gene3D" id="3.40.50.620">
    <property type="entry name" value="HUPs"/>
    <property type="match status" value="1"/>
</dbReference>
<evidence type="ECO:0000256" key="6">
    <source>
        <dbReference type="PIRSR" id="PIRSR602081-1"/>
    </source>
</evidence>
<dbReference type="PRINTS" id="PR00147">
    <property type="entry name" value="DNAPHOTLYASE"/>
</dbReference>
<feature type="compositionally biased region" description="Low complexity" evidence="8">
    <location>
        <begin position="574"/>
        <end position="595"/>
    </location>
</feature>
<dbReference type="InterPro" id="IPR036155">
    <property type="entry name" value="Crypto/Photolyase_N_sf"/>
</dbReference>
<dbReference type="GO" id="GO:0009882">
    <property type="term" value="F:blue light photoreceptor activity"/>
    <property type="evidence" value="ECO:0007669"/>
    <property type="project" value="InterPro"/>
</dbReference>
<evidence type="ECO:0000256" key="8">
    <source>
        <dbReference type="SAM" id="MobiDB-lite"/>
    </source>
</evidence>
<dbReference type="Pfam" id="PF00875">
    <property type="entry name" value="DNA_photolyase"/>
    <property type="match status" value="1"/>
</dbReference>
<dbReference type="GO" id="GO:0006950">
    <property type="term" value="P:response to stress"/>
    <property type="evidence" value="ECO:0007669"/>
    <property type="project" value="UniProtKB-ARBA"/>
</dbReference>
<feature type="compositionally biased region" description="Polar residues" evidence="8">
    <location>
        <begin position="524"/>
        <end position="539"/>
    </location>
</feature>
<feature type="site" description="Electron transfer via tryptophanyl radical" evidence="7">
    <location>
        <position position="412"/>
    </location>
</feature>
<dbReference type="GO" id="GO:0005737">
    <property type="term" value="C:cytoplasm"/>
    <property type="evidence" value="ECO:0007669"/>
    <property type="project" value="TreeGrafter"/>
</dbReference>
<dbReference type="NCBIfam" id="TIGR02766">
    <property type="entry name" value="crypt_chrom_pln"/>
    <property type="match status" value="1"/>
</dbReference>
<evidence type="ECO:0000259" key="9">
    <source>
        <dbReference type="PROSITE" id="PS51645"/>
    </source>
</evidence>
<feature type="site" description="Electron transfer via tryptophanyl radical" evidence="7">
    <location>
        <position position="389"/>
    </location>
</feature>
<feature type="binding site" evidence="6">
    <location>
        <begin position="402"/>
        <end position="404"/>
    </location>
    <ligand>
        <name>FAD</name>
        <dbReference type="ChEBI" id="CHEBI:57692"/>
    </ligand>
</feature>
<dbReference type="PROSITE" id="PS00691">
    <property type="entry name" value="DNA_PHOTOLYASES_1_2"/>
    <property type="match status" value="1"/>
</dbReference>
<evidence type="ECO:0000256" key="4">
    <source>
        <dbReference type="ARBA" id="ARBA00022827"/>
    </source>
</evidence>
<dbReference type="InterPro" id="IPR005101">
    <property type="entry name" value="Cryptochr/Photolyase_FAD-bd"/>
</dbReference>
<dbReference type="GO" id="GO:0003904">
    <property type="term" value="F:deoxyribodipyrimidine photo-lyase activity"/>
    <property type="evidence" value="ECO:0007669"/>
    <property type="project" value="TreeGrafter"/>
</dbReference>
<comment type="caution">
    <text evidence="10">The sequence shown here is derived from an EMBL/GenBank/DDBJ whole genome shotgun (WGS) entry which is preliminary data.</text>
</comment>
<dbReference type="InterPro" id="IPR036134">
    <property type="entry name" value="Crypto/Photolyase_FAD-like_sf"/>
</dbReference>
<dbReference type="InterPro" id="IPR014134">
    <property type="entry name" value="Cryptochrome_pln"/>
</dbReference>
<feature type="domain" description="Photolyase/cryptochrome alpha/beta" evidence="9">
    <location>
        <begin position="23"/>
        <end position="153"/>
    </location>
</feature>
<evidence type="ECO:0000313" key="10">
    <source>
        <dbReference type="EMBL" id="KAK9819946.1"/>
    </source>
</evidence>
<evidence type="ECO:0000256" key="2">
    <source>
        <dbReference type="ARBA" id="ARBA00005862"/>
    </source>
</evidence>
<protein>
    <recommendedName>
        <fullName evidence="9">Photolyase/cryptochrome alpha/beta domain-containing protein</fullName>
    </recommendedName>
</protein>
<keyword evidence="5" id="KW-0157">Chromophore</keyword>
<dbReference type="EMBL" id="JALJOR010000003">
    <property type="protein sequence ID" value="KAK9819946.1"/>
    <property type="molecule type" value="Genomic_DNA"/>
</dbReference>
<name>A0AAW1QES9_9CHLO</name>
<dbReference type="FunFam" id="1.10.579.10:FF:000003">
    <property type="entry name" value="Deoxyribodipyrimidine photo-lyase"/>
    <property type="match status" value="1"/>
</dbReference>
<feature type="binding site" evidence="6">
    <location>
        <begin position="261"/>
        <end position="265"/>
    </location>
    <ligand>
        <name>FAD</name>
        <dbReference type="ChEBI" id="CHEBI:57692"/>
    </ligand>
</feature>
<dbReference type="SUPFAM" id="SSF48173">
    <property type="entry name" value="Cryptochrome/photolyase FAD-binding domain"/>
    <property type="match status" value="1"/>
</dbReference>
<dbReference type="GO" id="GO:0005634">
    <property type="term" value="C:nucleus"/>
    <property type="evidence" value="ECO:0007669"/>
    <property type="project" value="TreeGrafter"/>
</dbReference>
<comment type="cofactor">
    <cofactor evidence="6">
        <name>FAD</name>
        <dbReference type="ChEBI" id="CHEBI:57692"/>
    </cofactor>
    <text evidence="6">Binds 1 FAD per subunit.</text>
</comment>
<dbReference type="PANTHER" id="PTHR11455">
    <property type="entry name" value="CRYPTOCHROME"/>
    <property type="match status" value="1"/>
</dbReference>
<dbReference type="GO" id="GO:0071949">
    <property type="term" value="F:FAD binding"/>
    <property type="evidence" value="ECO:0007669"/>
    <property type="project" value="TreeGrafter"/>
</dbReference>
<evidence type="ECO:0000256" key="7">
    <source>
        <dbReference type="PIRSR" id="PIRSR602081-2"/>
    </source>
</evidence>
<dbReference type="InterPro" id="IPR006050">
    <property type="entry name" value="DNA_photolyase_N"/>
</dbReference>
<feature type="region of interest" description="Disordered" evidence="8">
    <location>
        <begin position="517"/>
        <end position="705"/>
    </location>
</feature>
<dbReference type="InterPro" id="IPR014729">
    <property type="entry name" value="Rossmann-like_a/b/a_fold"/>
</dbReference>
<dbReference type="InterPro" id="IPR002081">
    <property type="entry name" value="Cryptochrome/DNA_photolyase_1"/>
</dbReference>
<dbReference type="GO" id="GO:0003677">
    <property type="term" value="F:DNA binding"/>
    <property type="evidence" value="ECO:0007669"/>
    <property type="project" value="TreeGrafter"/>
</dbReference>
<evidence type="ECO:0000256" key="3">
    <source>
        <dbReference type="ARBA" id="ARBA00022630"/>
    </source>
</evidence>
<feature type="site" description="Electron transfer via tryptophanyl radical" evidence="7">
    <location>
        <position position="336"/>
    </location>
</feature>
<feature type="binding site" evidence="6">
    <location>
        <position position="302"/>
    </location>
    <ligand>
        <name>FAD</name>
        <dbReference type="ChEBI" id="CHEBI:57692"/>
    </ligand>
</feature>
<proteinExistence type="inferred from homology"/>
<keyword evidence="11" id="KW-1185">Reference proteome</keyword>
<feature type="compositionally biased region" description="Low complexity" evidence="8">
    <location>
        <begin position="540"/>
        <end position="556"/>
    </location>
</feature>
<evidence type="ECO:0000313" key="11">
    <source>
        <dbReference type="Proteomes" id="UP001489004"/>
    </source>
</evidence>
<dbReference type="Gene3D" id="1.10.579.10">
    <property type="entry name" value="DNA Cyclobutane Dipyrimidine Photolyase, subunit A, domain 3"/>
    <property type="match status" value="1"/>
</dbReference>
<dbReference type="GO" id="GO:0032922">
    <property type="term" value="P:circadian regulation of gene expression"/>
    <property type="evidence" value="ECO:0007669"/>
    <property type="project" value="TreeGrafter"/>
</dbReference>
<organism evidence="10 11">
    <name type="scientific">[Myrmecia] bisecta</name>
    <dbReference type="NCBI Taxonomy" id="41462"/>
    <lineage>
        <taxon>Eukaryota</taxon>
        <taxon>Viridiplantae</taxon>
        <taxon>Chlorophyta</taxon>
        <taxon>core chlorophytes</taxon>
        <taxon>Trebouxiophyceae</taxon>
        <taxon>Trebouxiales</taxon>
        <taxon>Trebouxiaceae</taxon>
        <taxon>Myrmecia</taxon>
    </lineage>
</organism>
<dbReference type="GO" id="GO:0043153">
    <property type="term" value="P:entrainment of circadian clock by photoperiod"/>
    <property type="evidence" value="ECO:0007669"/>
    <property type="project" value="TreeGrafter"/>
</dbReference>
<dbReference type="AlphaFoldDB" id="A0AAW1QES9"/>
<comment type="similarity">
    <text evidence="2">Belongs to the DNA photolyase class-1 family.</text>
</comment>
<dbReference type="Gene3D" id="1.25.40.80">
    <property type="match status" value="1"/>
</dbReference>
<dbReference type="PANTHER" id="PTHR11455:SF18">
    <property type="entry name" value="SI:CH1073-390K14.1"/>
    <property type="match status" value="1"/>
</dbReference>
<accession>A0AAW1QES9</accession>
<dbReference type="Pfam" id="PF03441">
    <property type="entry name" value="FAD_binding_7"/>
    <property type="match status" value="1"/>
</dbReference>
<dbReference type="Proteomes" id="UP001489004">
    <property type="component" value="Unassembled WGS sequence"/>
</dbReference>
<comment type="cofactor">
    <cofactor evidence="1">
        <name>(6R)-5,10-methylene-5,6,7,8-tetrahydrofolate</name>
        <dbReference type="ChEBI" id="CHEBI:15636"/>
    </cofactor>
</comment>
<dbReference type="PROSITE" id="PS51645">
    <property type="entry name" value="PHR_CRY_ALPHA_BETA"/>
    <property type="match status" value="1"/>
</dbReference>
<dbReference type="GO" id="GO:0006139">
    <property type="term" value="P:nucleobase-containing compound metabolic process"/>
    <property type="evidence" value="ECO:0007669"/>
    <property type="project" value="UniProtKB-ARBA"/>
</dbReference>
<dbReference type="SUPFAM" id="SSF52425">
    <property type="entry name" value="Cryptochrome/photolyase, N-terminal domain"/>
    <property type="match status" value="1"/>
</dbReference>
<gene>
    <name evidence="10" type="ORF">WJX72_004261</name>
</gene>
<dbReference type="InterPro" id="IPR018394">
    <property type="entry name" value="DNA_photolyase_1_CS_C"/>
</dbReference>
<keyword evidence="4 6" id="KW-0274">FAD</keyword>
<evidence type="ECO:0000256" key="5">
    <source>
        <dbReference type="ARBA" id="ARBA00022991"/>
    </source>
</evidence>
<keyword evidence="3 6" id="KW-0285">Flavoprotein</keyword>
<reference evidence="10 11" key="1">
    <citation type="journal article" date="2024" name="Nat. Commun.">
        <title>Phylogenomics reveals the evolutionary origins of lichenization in chlorophyte algae.</title>
        <authorList>
            <person name="Puginier C."/>
            <person name="Libourel C."/>
            <person name="Otte J."/>
            <person name="Skaloud P."/>
            <person name="Haon M."/>
            <person name="Grisel S."/>
            <person name="Petersen M."/>
            <person name="Berrin J.G."/>
            <person name="Delaux P.M."/>
            <person name="Dal Grande F."/>
            <person name="Keller J."/>
        </authorList>
    </citation>
    <scope>NUCLEOTIDE SEQUENCE [LARGE SCALE GENOMIC DNA]</scope>
    <source>
        <strain evidence="10 11">SAG 2043</strain>
    </source>
</reference>
<dbReference type="PROSITE" id="PS00394">
    <property type="entry name" value="DNA_PHOTOLYASES_1_1"/>
    <property type="match status" value="1"/>
</dbReference>
<evidence type="ECO:0000256" key="1">
    <source>
        <dbReference type="ARBA" id="ARBA00001932"/>
    </source>
</evidence>